<gene>
    <name evidence="4" type="ORF">SAMN04490244_10764</name>
</gene>
<dbReference type="STRING" id="641238.SAMN04490244_10764"/>
<proteinExistence type="predicted"/>
<dbReference type="Gene3D" id="3.20.20.70">
    <property type="entry name" value="Aldolase class I"/>
    <property type="match status" value="1"/>
</dbReference>
<dbReference type="CDD" id="cd00564">
    <property type="entry name" value="TMP_TenI"/>
    <property type="match status" value="1"/>
</dbReference>
<feature type="domain" description="Thiamine phosphate synthase/TenI" evidence="3">
    <location>
        <begin position="9"/>
        <end position="176"/>
    </location>
</feature>
<keyword evidence="2" id="KW-0784">Thiamine biosynthesis</keyword>
<accession>A0A1H9VG09</accession>
<evidence type="ECO:0000313" key="4">
    <source>
        <dbReference type="EMBL" id="SES20213.1"/>
    </source>
</evidence>
<dbReference type="GO" id="GO:0004789">
    <property type="term" value="F:thiamine-phosphate diphosphorylase activity"/>
    <property type="evidence" value="ECO:0007669"/>
    <property type="project" value="TreeGrafter"/>
</dbReference>
<sequence>MAEDAQPQLYLITPPDLDLETFPDVLSRVLDTHEIACLRLRQAARDEDRLIRAADTLRELTHARDIPLVIEEHLQLVERLGLDGVHLNDGARSVRAARKQLGQDPIVGAFCGGQRHEGMNAGESGADYIAFGPVAETSFGDGRVAEDELFAWWSEMIEVPVVAEGALAPDRVAALAPMTDFFAIGDEIWTADDPVSALTGLVSAMR</sequence>
<evidence type="ECO:0000256" key="1">
    <source>
        <dbReference type="ARBA" id="ARBA00004948"/>
    </source>
</evidence>
<evidence type="ECO:0000259" key="3">
    <source>
        <dbReference type="Pfam" id="PF02581"/>
    </source>
</evidence>
<dbReference type="GO" id="GO:0009228">
    <property type="term" value="P:thiamine biosynthetic process"/>
    <property type="evidence" value="ECO:0007669"/>
    <property type="project" value="UniProtKB-KW"/>
</dbReference>
<dbReference type="Proteomes" id="UP000198885">
    <property type="component" value="Unassembled WGS sequence"/>
</dbReference>
<dbReference type="OrthoDB" id="7159061at2"/>
<comment type="pathway">
    <text evidence="1">Cofactor biosynthesis; thiamine diphosphate biosynthesis.</text>
</comment>
<dbReference type="PANTHER" id="PTHR20857:SF15">
    <property type="entry name" value="THIAMINE-PHOSPHATE SYNTHASE"/>
    <property type="match status" value="1"/>
</dbReference>
<dbReference type="InterPro" id="IPR036206">
    <property type="entry name" value="ThiamineP_synth_sf"/>
</dbReference>
<evidence type="ECO:0000313" key="5">
    <source>
        <dbReference type="Proteomes" id="UP000198885"/>
    </source>
</evidence>
<dbReference type="EMBL" id="FOGU01000007">
    <property type="protein sequence ID" value="SES20213.1"/>
    <property type="molecule type" value="Genomic_DNA"/>
</dbReference>
<keyword evidence="5" id="KW-1185">Reference proteome</keyword>
<protein>
    <submittedName>
        <fullName evidence="4">Thiamine-phosphate pyrophosphorylase</fullName>
    </submittedName>
</protein>
<dbReference type="InterPro" id="IPR013785">
    <property type="entry name" value="Aldolase_TIM"/>
</dbReference>
<dbReference type="RefSeq" id="WP_092694244.1">
    <property type="nucleotide sequence ID" value="NZ_CBDDGO010000004.1"/>
</dbReference>
<dbReference type="GO" id="GO:0005737">
    <property type="term" value="C:cytoplasm"/>
    <property type="evidence" value="ECO:0007669"/>
    <property type="project" value="TreeGrafter"/>
</dbReference>
<name>A0A1H9VG09_9RHOB</name>
<reference evidence="4 5" key="1">
    <citation type="submission" date="2016-10" db="EMBL/GenBank/DDBJ databases">
        <authorList>
            <person name="de Groot N.N."/>
        </authorList>
    </citation>
    <scope>NUCLEOTIDE SEQUENCE [LARGE SCALE GENOMIC DNA]</scope>
    <source>
        <strain evidence="4 5">DSM 23042</strain>
    </source>
</reference>
<evidence type="ECO:0000256" key="2">
    <source>
        <dbReference type="ARBA" id="ARBA00022977"/>
    </source>
</evidence>
<dbReference type="PANTHER" id="PTHR20857">
    <property type="entry name" value="THIAMINE-PHOSPHATE PYROPHOSPHORYLASE"/>
    <property type="match status" value="1"/>
</dbReference>
<dbReference type="AlphaFoldDB" id="A0A1H9VG09"/>
<dbReference type="SUPFAM" id="SSF51391">
    <property type="entry name" value="Thiamin phosphate synthase"/>
    <property type="match status" value="1"/>
</dbReference>
<organism evidence="4 5">
    <name type="scientific">Tranquillimonas rosea</name>
    <dbReference type="NCBI Taxonomy" id="641238"/>
    <lineage>
        <taxon>Bacteria</taxon>
        <taxon>Pseudomonadati</taxon>
        <taxon>Pseudomonadota</taxon>
        <taxon>Alphaproteobacteria</taxon>
        <taxon>Rhodobacterales</taxon>
        <taxon>Roseobacteraceae</taxon>
        <taxon>Tranquillimonas</taxon>
    </lineage>
</organism>
<dbReference type="Pfam" id="PF02581">
    <property type="entry name" value="TMP-TENI"/>
    <property type="match status" value="1"/>
</dbReference>
<dbReference type="InterPro" id="IPR022998">
    <property type="entry name" value="ThiamineP_synth_TenI"/>
</dbReference>